<keyword evidence="2" id="KW-0808">Transferase</keyword>
<organism evidence="2 3">
    <name type="scientific">Candidatus Andersenbacteria bacterium CG10_big_fil_rev_8_21_14_0_10_54_11</name>
    <dbReference type="NCBI Taxonomy" id="1974485"/>
    <lineage>
        <taxon>Bacteria</taxon>
        <taxon>Candidatus Anderseniibacteriota</taxon>
    </lineage>
</organism>
<gene>
    <name evidence="2" type="ORF">COT71_03030</name>
</gene>
<dbReference type="PANTHER" id="PTHR47183">
    <property type="entry name" value="GLUCOSE-1-PHOSPHATE CYTIDYLYLTRANSFERASE-RELATED"/>
    <property type="match status" value="1"/>
</dbReference>
<dbReference type="Gene3D" id="3.90.550.10">
    <property type="entry name" value="Spore Coat Polysaccharide Biosynthesis Protein SpsA, Chain A"/>
    <property type="match status" value="1"/>
</dbReference>
<protein>
    <submittedName>
        <fullName evidence="2">Glucose-1-phosphate cytidylyltransferase</fullName>
    </submittedName>
</protein>
<evidence type="ECO:0000313" key="3">
    <source>
        <dbReference type="Proteomes" id="UP000230731"/>
    </source>
</evidence>
<keyword evidence="2" id="KW-0548">Nucleotidyltransferase</keyword>
<proteinExistence type="predicted"/>
<dbReference type="SUPFAM" id="SSF53448">
    <property type="entry name" value="Nucleotide-diphospho-sugar transferases"/>
    <property type="match status" value="1"/>
</dbReference>
<dbReference type="EMBL" id="PEZP01000037">
    <property type="protein sequence ID" value="PIT98012.1"/>
    <property type="molecule type" value="Genomic_DNA"/>
</dbReference>
<feature type="domain" description="Nucleotidyl transferase" evidence="1">
    <location>
        <begin position="3"/>
        <end position="205"/>
    </location>
</feature>
<dbReference type="AlphaFoldDB" id="A0A2M6WYY0"/>
<dbReference type="GO" id="GO:0047343">
    <property type="term" value="F:glucose-1-phosphate cytidylyltransferase activity"/>
    <property type="evidence" value="ECO:0007669"/>
    <property type="project" value="InterPro"/>
</dbReference>
<dbReference type="PANTHER" id="PTHR47183:SF3">
    <property type="entry name" value="TRANSFERASE"/>
    <property type="match status" value="1"/>
</dbReference>
<dbReference type="Proteomes" id="UP000230731">
    <property type="component" value="Unassembled WGS sequence"/>
</dbReference>
<dbReference type="InterPro" id="IPR013446">
    <property type="entry name" value="G1P_cyt_trans-like"/>
</dbReference>
<sequence length="256" mass="29946">MRTIILCGGRGLRLHEETEFRPKPLVKIGPYPILVHIMNHYARFGHNEFLLCLGYRGEMIRDYFFQLDRYAPDVQLDMNTGAVRVLKRRVKLNYTISFIETGLESDTAERVLRAARYVPDDEFMVSYGDDLSNVDLSALYAFHQRQRKRHRTFATITAAHPSSGYGAVWADERDVIRRFKEKPVLEDYVNGGYMVFTQQALAALKRGESLEHGLERLAGSKRLSMYRHEGFWHAMNTMKDVHYLQQLWKRGRPWTK</sequence>
<comment type="caution">
    <text evidence="2">The sequence shown here is derived from an EMBL/GenBank/DDBJ whole genome shotgun (WGS) entry which is preliminary data.</text>
</comment>
<accession>A0A2M6WYY0</accession>
<name>A0A2M6WYY0_9BACT</name>
<dbReference type="InterPro" id="IPR005835">
    <property type="entry name" value="NTP_transferase_dom"/>
</dbReference>
<reference evidence="3" key="1">
    <citation type="submission" date="2017-09" db="EMBL/GenBank/DDBJ databases">
        <title>Depth-based differentiation of microbial function through sediment-hosted aquifers and enrichment of novel symbionts in the deep terrestrial subsurface.</title>
        <authorList>
            <person name="Probst A.J."/>
            <person name="Ladd B."/>
            <person name="Jarett J.K."/>
            <person name="Geller-Mcgrath D.E."/>
            <person name="Sieber C.M.K."/>
            <person name="Emerson J.B."/>
            <person name="Anantharaman K."/>
            <person name="Thomas B.C."/>
            <person name="Malmstrom R."/>
            <person name="Stieglmeier M."/>
            <person name="Klingl A."/>
            <person name="Woyke T."/>
            <person name="Ryan C.M."/>
            <person name="Banfield J.F."/>
        </authorList>
    </citation>
    <scope>NUCLEOTIDE SEQUENCE [LARGE SCALE GENOMIC DNA]</scope>
</reference>
<evidence type="ECO:0000313" key="2">
    <source>
        <dbReference type="EMBL" id="PIT98012.1"/>
    </source>
</evidence>
<dbReference type="Pfam" id="PF00483">
    <property type="entry name" value="NTP_transferase"/>
    <property type="match status" value="1"/>
</dbReference>
<evidence type="ECO:0000259" key="1">
    <source>
        <dbReference type="Pfam" id="PF00483"/>
    </source>
</evidence>
<dbReference type="InterPro" id="IPR029044">
    <property type="entry name" value="Nucleotide-diphossugar_trans"/>
</dbReference>